<dbReference type="EMBL" id="BPWL01000011">
    <property type="protein sequence ID" value="GJJ15611.1"/>
    <property type="molecule type" value="Genomic_DNA"/>
</dbReference>
<reference evidence="1" key="1">
    <citation type="submission" date="2021-10" db="EMBL/GenBank/DDBJ databases">
        <title>De novo Genome Assembly of Clathrus columnatus (Basidiomycota, Fungi) Using Illumina and Nanopore Sequence Data.</title>
        <authorList>
            <person name="Ogiso-Tanaka E."/>
            <person name="Itagaki H."/>
            <person name="Hosoya T."/>
            <person name="Hosaka K."/>
        </authorList>
    </citation>
    <scope>NUCLEOTIDE SEQUENCE</scope>
    <source>
        <strain evidence="1">MO-923</strain>
    </source>
</reference>
<keyword evidence="2" id="KW-1185">Reference proteome</keyword>
<evidence type="ECO:0000313" key="1">
    <source>
        <dbReference type="EMBL" id="GJJ15611.1"/>
    </source>
</evidence>
<name>A0AAV5AS47_9AGAM</name>
<sequence>MVNWECLSISSQEDEENLRWDDSFCGNINLVDDGFSLTDYLLNAAEGESDDEGGYSYTPISQQHVQLAIENISQHADDILTPRVSCSPLHIPSISRSSRELSIWRFLNQPHLRRDPWNPAPPVLSIIEREVGLSASARFARLVEFGLEGESHEKEFEAFIALEPLYPIHDNPLSNRNDWIDFIRQMLQSLVFLHEHNIAQVKFSWCTENLTRAIMMDIGLAPPHTHFSRSDYPVKYYLVDFSEAIRLELQEPKREVRRGRPRNVVRLAASRSERLRSTSRSNARRILLPSDHISSGLSPYKEIRKCNSASTPVVAKLLDDISDPETDSGSEAFSSDEEDDSLRRVPMSIRSLAFGLDLKNLGDMLEKALPFTASVLFFHIVDLTNSLAYLLNSIRQGKLSAAAALDTFEKVVRLEVK</sequence>
<accession>A0AAV5AS47</accession>
<protein>
    <recommendedName>
        <fullName evidence="3">Protein kinase domain-containing protein</fullName>
    </recommendedName>
</protein>
<evidence type="ECO:0000313" key="2">
    <source>
        <dbReference type="Proteomes" id="UP001050691"/>
    </source>
</evidence>
<organism evidence="1 2">
    <name type="scientific">Clathrus columnatus</name>
    <dbReference type="NCBI Taxonomy" id="1419009"/>
    <lineage>
        <taxon>Eukaryota</taxon>
        <taxon>Fungi</taxon>
        <taxon>Dikarya</taxon>
        <taxon>Basidiomycota</taxon>
        <taxon>Agaricomycotina</taxon>
        <taxon>Agaricomycetes</taxon>
        <taxon>Phallomycetidae</taxon>
        <taxon>Phallales</taxon>
        <taxon>Clathraceae</taxon>
        <taxon>Clathrus</taxon>
    </lineage>
</organism>
<evidence type="ECO:0008006" key="3">
    <source>
        <dbReference type="Google" id="ProtNLM"/>
    </source>
</evidence>
<proteinExistence type="predicted"/>
<gene>
    <name evidence="1" type="ORF">Clacol_009889</name>
</gene>
<dbReference type="AlphaFoldDB" id="A0AAV5AS47"/>
<comment type="caution">
    <text evidence="1">The sequence shown here is derived from an EMBL/GenBank/DDBJ whole genome shotgun (WGS) entry which is preliminary data.</text>
</comment>
<dbReference type="Proteomes" id="UP001050691">
    <property type="component" value="Unassembled WGS sequence"/>
</dbReference>